<evidence type="ECO:0000256" key="7">
    <source>
        <dbReference type="ARBA" id="ARBA00022490"/>
    </source>
</evidence>
<evidence type="ECO:0000256" key="2">
    <source>
        <dbReference type="ARBA" id="ARBA00004496"/>
    </source>
</evidence>
<evidence type="ECO:0000256" key="16">
    <source>
        <dbReference type="PIRSR" id="PIRSR000386-1"/>
    </source>
</evidence>
<dbReference type="NCBIfam" id="NF000648">
    <property type="entry name" value="PRK00026.1"/>
    <property type="match status" value="1"/>
</dbReference>
<evidence type="ECO:0000256" key="9">
    <source>
        <dbReference type="ARBA" id="ARBA00022679"/>
    </source>
</evidence>
<evidence type="ECO:0000256" key="12">
    <source>
        <dbReference type="ARBA" id="ARBA00029736"/>
    </source>
</evidence>
<dbReference type="FunFam" id="3.40.1280.10:FF:000001">
    <property type="entry name" value="tRNA (guanine-N(1)-)-methyltransferase"/>
    <property type="match status" value="1"/>
</dbReference>
<sequence>MMKFNILTIFPDIFNSYINESILKRAQKKKLITIKTHNLRDVISNRHKTVDDKPYGGGPGMVMMVEPIYKTLKKIKREKKFRVIMLDPAGEQFSQKTASELAELNQLIMICGRYEGIDARVDEFIDQKISIGPYVLSGGELPSLIITEAVARLLPGVLGHQDATKEETDALEGYIEYPQYTRPETFIYRQKRKTKKLSVPKILLSGNHQIIGEWRRKHRK</sequence>
<dbReference type="Proteomes" id="UP000179136">
    <property type="component" value="Unassembled WGS sequence"/>
</dbReference>
<keyword evidence="9 15" id="KW-0808">Transferase</keyword>
<evidence type="ECO:0000256" key="1">
    <source>
        <dbReference type="ARBA" id="ARBA00002634"/>
    </source>
</evidence>
<evidence type="ECO:0000256" key="3">
    <source>
        <dbReference type="ARBA" id="ARBA00007630"/>
    </source>
</evidence>
<protein>
    <recommendedName>
        <fullName evidence="6 15">tRNA (guanine-N(1)-)-methyltransferase</fullName>
        <ecNumber evidence="5 15">2.1.1.228</ecNumber>
    </recommendedName>
    <alternativeName>
        <fullName evidence="12 15">M1G-methyltransferase</fullName>
    </alternativeName>
    <alternativeName>
        <fullName evidence="13 15">tRNA [GM37] methyltransferase</fullName>
    </alternativeName>
</protein>
<organism evidence="19 20">
    <name type="scientific">Candidatus Kuenenbacteria bacterium RIFCSPHIGHO2_02_FULL_39_13</name>
    <dbReference type="NCBI Taxonomy" id="1798561"/>
    <lineage>
        <taxon>Bacteria</taxon>
        <taxon>Candidatus Kueneniibacteriota</taxon>
    </lineage>
</organism>
<evidence type="ECO:0000313" key="19">
    <source>
        <dbReference type="EMBL" id="OGG87568.1"/>
    </source>
</evidence>
<evidence type="ECO:0000259" key="18">
    <source>
        <dbReference type="Pfam" id="PF01746"/>
    </source>
</evidence>
<dbReference type="EMBL" id="MFMW01000006">
    <property type="protein sequence ID" value="OGG87568.1"/>
    <property type="molecule type" value="Genomic_DNA"/>
</dbReference>
<evidence type="ECO:0000256" key="17">
    <source>
        <dbReference type="RuleBase" id="RU003464"/>
    </source>
</evidence>
<dbReference type="Gene3D" id="3.40.1280.10">
    <property type="match status" value="1"/>
</dbReference>
<dbReference type="EC" id="2.1.1.228" evidence="5 15"/>
<evidence type="ECO:0000313" key="20">
    <source>
        <dbReference type="Proteomes" id="UP000179136"/>
    </source>
</evidence>
<feature type="binding site" evidence="15 16">
    <location>
        <position position="112"/>
    </location>
    <ligand>
        <name>S-adenosyl-L-methionine</name>
        <dbReference type="ChEBI" id="CHEBI:59789"/>
    </ligand>
</feature>
<comment type="catalytic activity">
    <reaction evidence="14 15 17">
        <text>guanosine(37) in tRNA + S-adenosyl-L-methionine = N(1)-methylguanosine(37) in tRNA + S-adenosyl-L-homocysteine + H(+)</text>
        <dbReference type="Rhea" id="RHEA:36899"/>
        <dbReference type="Rhea" id="RHEA-COMP:10145"/>
        <dbReference type="Rhea" id="RHEA-COMP:10147"/>
        <dbReference type="ChEBI" id="CHEBI:15378"/>
        <dbReference type="ChEBI" id="CHEBI:57856"/>
        <dbReference type="ChEBI" id="CHEBI:59789"/>
        <dbReference type="ChEBI" id="CHEBI:73542"/>
        <dbReference type="ChEBI" id="CHEBI:74269"/>
        <dbReference type="EC" id="2.1.1.228"/>
    </reaction>
</comment>
<keyword evidence="8 15" id="KW-0489">Methyltransferase</keyword>
<accession>A0A1F6FNY8</accession>
<dbReference type="PIRSF" id="PIRSF000386">
    <property type="entry name" value="tRNA_mtase"/>
    <property type="match status" value="1"/>
</dbReference>
<evidence type="ECO:0000256" key="14">
    <source>
        <dbReference type="ARBA" id="ARBA00047783"/>
    </source>
</evidence>
<keyword evidence="7 15" id="KW-0963">Cytoplasm</keyword>
<dbReference type="SUPFAM" id="SSF75217">
    <property type="entry name" value="alpha/beta knot"/>
    <property type="match status" value="1"/>
</dbReference>
<dbReference type="HAMAP" id="MF_00605">
    <property type="entry name" value="TrmD"/>
    <property type="match status" value="1"/>
</dbReference>
<evidence type="ECO:0000256" key="6">
    <source>
        <dbReference type="ARBA" id="ARBA00014679"/>
    </source>
</evidence>
<dbReference type="PANTHER" id="PTHR46417">
    <property type="entry name" value="TRNA (GUANINE-N(1)-)-METHYLTRANSFERASE"/>
    <property type="match status" value="1"/>
</dbReference>
<dbReference type="GO" id="GO:0002939">
    <property type="term" value="P:tRNA N1-guanine methylation"/>
    <property type="evidence" value="ECO:0007669"/>
    <property type="project" value="TreeGrafter"/>
</dbReference>
<comment type="subcellular location">
    <subcellularLocation>
        <location evidence="2 15 17">Cytoplasm</location>
    </subcellularLocation>
</comment>
<comment type="caution">
    <text evidence="15">Lacks conserved residue(s) required for the propagation of feature annotation.</text>
</comment>
<dbReference type="AlphaFoldDB" id="A0A1F6FNY8"/>
<dbReference type="PANTHER" id="PTHR46417:SF1">
    <property type="entry name" value="TRNA (GUANINE-N(1)-)-METHYLTRANSFERASE"/>
    <property type="match status" value="1"/>
</dbReference>
<dbReference type="NCBIfam" id="TIGR00088">
    <property type="entry name" value="trmD"/>
    <property type="match status" value="1"/>
</dbReference>
<feature type="domain" description="tRNA methyltransferase TRMD/TRM10-type" evidence="18">
    <location>
        <begin position="2"/>
        <end position="219"/>
    </location>
</feature>
<evidence type="ECO:0000256" key="13">
    <source>
        <dbReference type="ARBA" id="ARBA00033392"/>
    </source>
</evidence>
<name>A0A1F6FNY8_9BACT</name>
<comment type="similarity">
    <text evidence="3 15 17">Belongs to the RNA methyltransferase TrmD family.</text>
</comment>
<proteinExistence type="inferred from homology"/>
<dbReference type="InterPro" id="IPR016009">
    <property type="entry name" value="tRNA_MeTrfase_TRMD/TRM10"/>
</dbReference>
<dbReference type="GO" id="GO:0052906">
    <property type="term" value="F:tRNA (guanine(37)-N1)-methyltransferase activity"/>
    <property type="evidence" value="ECO:0007669"/>
    <property type="project" value="UniProtKB-UniRule"/>
</dbReference>
<evidence type="ECO:0000256" key="8">
    <source>
        <dbReference type="ARBA" id="ARBA00022603"/>
    </source>
</evidence>
<reference evidence="19 20" key="1">
    <citation type="journal article" date="2016" name="Nat. Commun.">
        <title>Thousands of microbial genomes shed light on interconnected biogeochemical processes in an aquifer system.</title>
        <authorList>
            <person name="Anantharaman K."/>
            <person name="Brown C.T."/>
            <person name="Hug L.A."/>
            <person name="Sharon I."/>
            <person name="Castelle C.J."/>
            <person name="Probst A.J."/>
            <person name="Thomas B.C."/>
            <person name="Singh A."/>
            <person name="Wilkins M.J."/>
            <person name="Karaoz U."/>
            <person name="Brodie E.L."/>
            <person name="Williams K.H."/>
            <person name="Hubbard S.S."/>
            <person name="Banfield J.F."/>
        </authorList>
    </citation>
    <scope>NUCLEOTIDE SEQUENCE [LARGE SCALE GENOMIC DNA]</scope>
</reference>
<evidence type="ECO:0000256" key="15">
    <source>
        <dbReference type="HAMAP-Rule" id="MF_00605"/>
    </source>
</evidence>
<comment type="function">
    <text evidence="1 15 17">Specifically methylates guanosine-37 in various tRNAs.</text>
</comment>
<dbReference type="InterPro" id="IPR023148">
    <property type="entry name" value="tRNA_m1G_MeTrfase_C_sf"/>
</dbReference>
<dbReference type="CDD" id="cd18080">
    <property type="entry name" value="TrmD-like"/>
    <property type="match status" value="1"/>
</dbReference>
<dbReference type="InterPro" id="IPR029028">
    <property type="entry name" value="Alpha/beta_knot_MTases"/>
</dbReference>
<gene>
    <name evidence="15" type="primary">trmD</name>
    <name evidence="19" type="ORF">A3B87_02395</name>
</gene>
<keyword evidence="10 15" id="KW-0949">S-adenosyl-L-methionine</keyword>
<evidence type="ECO:0000256" key="11">
    <source>
        <dbReference type="ARBA" id="ARBA00022694"/>
    </source>
</evidence>
<dbReference type="STRING" id="1798561.A3B87_02395"/>
<dbReference type="Pfam" id="PF01746">
    <property type="entry name" value="tRNA_m1G_MT"/>
    <property type="match status" value="1"/>
</dbReference>
<comment type="subunit">
    <text evidence="4 15 17">Homodimer.</text>
</comment>
<keyword evidence="11 15" id="KW-0819">tRNA processing</keyword>
<dbReference type="InterPro" id="IPR029026">
    <property type="entry name" value="tRNA_m1G_MTases_N"/>
</dbReference>
<evidence type="ECO:0000256" key="5">
    <source>
        <dbReference type="ARBA" id="ARBA00012807"/>
    </source>
</evidence>
<comment type="caution">
    <text evidence="19">The sequence shown here is derived from an EMBL/GenBank/DDBJ whole genome shotgun (WGS) entry which is preliminary data.</text>
</comment>
<dbReference type="GO" id="GO:0005829">
    <property type="term" value="C:cytosol"/>
    <property type="evidence" value="ECO:0007669"/>
    <property type="project" value="TreeGrafter"/>
</dbReference>
<evidence type="ECO:0000256" key="4">
    <source>
        <dbReference type="ARBA" id="ARBA00011738"/>
    </source>
</evidence>
<evidence type="ECO:0000256" key="10">
    <source>
        <dbReference type="ARBA" id="ARBA00022691"/>
    </source>
</evidence>
<dbReference type="Gene3D" id="1.10.1270.20">
    <property type="entry name" value="tRNA(m1g37)methyltransferase, domain 2"/>
    <property type="match status" value="1"/>
</dbReference>
<dbReference type="InterPro" id="IPR002649">
    <property type="entry name" value="tRNA_m1G_MeTrfase_TrmD"/>
</dbReference>